<dbReference type="SUPFAM" id="SSF74653">
    <property type="entry name" value="TolA/TonB C-terminal domain"/>
    <property type="match status" value="1"/>
</dbReference>
<evidence type="ECO:0000256" key="4">
    <source>
        <dbReference type="ARBA" id="ARBA00023136"/>
    </source>
</evidence>
<dbReference type="InterPro" id="IPR006260">
    <property type="entry name" value="TonB/TolA_C"/>
</dbReference>
<dbReference type="RefSeq" id="WP_299215906.1">
    <property type="nucleotide sequence ID" value="NZ_JBDGHN010000002.1"/>
</dbReference>
<proteinExistence type="predicted"/>
<keyword evidence="4" id="KW-0472">Membrane</keyword>
<dbReference type="Pfam" id="PF13103">
    <property type="entry name" value="TonB_2"/>
    <property type="match status" value="1"/>
</dbReference>
<evidence type="ECO:0000313" key="7">
    <source>
        <dbReference type="Proteomes" id="UP001461960"/>
    </source>
</evidence>
<feature type="compositionally biased region" description="Low complexity" evidence="5">
    <location>
        <begin position="233"/>
        <end position="253"/>
    </location>
</feature>
<dbReference type="EMBL" id="JBDGHN010000002">
    <property type="protein sequence ID" value="MEN2750829.1"/>
    <property type="molecule type" value="Genomic_DNA"/>
</dbReference>
<dbReference type="Gene3D" id="3.30.1150.10">
    <property type="match status" value="1"/>
</dbReference>
<feature type="compositionally biased region" description="Polar residues" evidence="5">
    <location>
        <begin position="89"/>
        <end position="119"/>
    </location>
</feature>
<keyword evidence="3" id="KW-1133">Transmembrane helix</keyword>
<feature type="region of interest" description="Disordered" evidence="5">
    <location>
        <begin position="84"/>
        <end position="139"/>
    </location>
</feature>
<comment type="subcellular location">
    <subcellularLocation>
        <location evidence="1">Membrane</location>
        <topology evidence="1">Single-pass membrane protein</topology>
    </subcellularLocation>
</comment>
<name>A0ABU9X5Z7_9GAMM</name>
<dbReference type="Proteomes" id="UP001461960">
    <property type="component" value="Unassembled WGS sequence"/>
</dbReference>
<organism evidence="6 7">
    <name type="scientific">Psychrobacter saeujeotis</name>
    <dbReference type="NCBI Taxonomy" id="3143436"/>
    <lineage>
        <taxon>Bacteria</taxon>
        <taxon>Pseudomonadati</taxon>
        <taxon>Pseudomonadota</taxon>
        <taxon>Gammaproteobacteria</taxon>
        <taxon>Moraxellales</taxon>
        <taxon>Moraxellaceae</taxon>
        <taxon>Psychrobacter</taxon>
    </lineage>
</organism>
<evidence type="ECO:0000256" key="3">
    <source>
        <dbReference type="ARBA" id="ARBA00022989"/>
    </source>
</evidence>
<keyword evidence="2" id="KW-0812">Transmembrane</keyword>
<evidence type="ECO:0000256" key="5">
    <source>
        <dbReference type="SAM" id="MobiDB-lite"/>
    </source>
</evidence>
<evidence type="ECO:0000313" key="6">
    <source>
        <dbReference type="EMBL" id="MEN2750829.1"/>
    </source>
</evidence>
<gene>
    <name evidence="6" type="ORF">AAIR29_04200</name>
</gene>
<dbReference type="NCBIfam" id="TIGR01352">
    <property type="entry name" value="tonB_Cterm"/>
    <property type="match status" value="1"/>
</dbReference>
<feature type="region of interest" description="Disordered" evidence="5">
    <location>
        <begin position="225"/>
        <end position="253"/>
    </location>
</feature>
<evidence type="ECO:0000256" key="1">
    <source>
        <dbReference type="ARBA" id="ARBA00004167"/>
    </source>
</evidence>
<keyword evidence="7" id="KW-1185">Reference proteome</keyword>
<protein>
    <submittedName>
        <fullName evidence="6">TonB family protein</fullName>
    </submittedName>
</protein>
<reference evidence="6 7" key="1">
    <citation type="submission" date="2024-05" db="EMBL/GenBank/DDBJ databases">
        <authorList>
            <person name="Kim H.-Y."/>
            <person name="Kim E."/>
            <person name="Cai Y."/>
            <person name="Yang S.-M."/>
            <person name="Lee W."/>
        </authorList>
    </citation>
    <scope>NUCLEOTIDE SEQUENCE [LARGE SCALE GENOMIC DNA]</scope>
    <source>
        <strain evidence="6 7">FBL11</strain>
    </source>
</reference>
<accession>A0ABU9X5Z7</accession>
<evidence type="ECO:0000256" key="2">
    <source>
        <dbReference type="ARBA" id="ARBA00022692"/>
    </source>
</evidence>
<sequence length="337" mass="36458">MSITTMNNAPAVYIPTAPEGDGLTLPMLLSLLAHGIVLGLLIYTYQQPELETVGNIETTMVTPQELAEMQGQILANRAAMQAQAASSNTETSEPITADNNDNVSQTNASSNLQRESVFTRSDAPADQPVLMSQEQHQRRIEQMQEYERNMAELAARLDETALEELNQVEQDKQDQLDAERARLKSFRHTENNPPKIKRPNNTQANLEIETGSTNNANKTFSLEADGKSTVTGSPITSGQSTNSSSASVSSRGASNSEIVSLIKRNYNPPVAAKGSTQQATLTITVNSNGNVVNVSVSGPDSAVNEAAKQAVLNTRHLPIDTDDPKYPTFTIRFKGSN</sequence>
<comment type="caution">
    <text evidence="6">The sequence shown here is derived from an EMBL/GenBank/DDBJ whole genome shotgun (WGS) entry which is preliminary data.</text>
</comment>